<dbReference type="PROSITE" id="PS00211">
    <property type="entry name" value="ABC_TRANSPORTER_1"/>
    <property type="match status" value="1"/>
</dbReference>
<gene>
    <name evidence="6" type="primary">bcrA</name>
    <name evidence="6" type="ORF">KIMC2_01930</name>
</gene>
<dbReference type="KEGG" id="xak:KIMC2_01930"/>
<name>A0AAU9CZG1_9LACO</name>
<feature type="domain" description="ABC transporter" evidence="5">
    <location>
        <begin position="8"/>
        <end position="236"/>
    </location>
</feature>
<dbReference type="PROSITE" id="PS50893">
    <property type="entry name" value="ABC_TRANSPORTER_2"/>
    <property type="match status" value="1"/>
</dbReference>
<evidence type="ECO:0000256" key="3">
    <source>
        <dbReference type="ARBA" id="ARBA00022741"/>
    </source>
</evidence>
<keyword evidence="3" id="KW-0547">Nucleotide-binding</keyword>
<organism evidence="6 7">
    <name type="scientific">Xylocopilactobacillus apis</name>
    <dbReference type="NCBI Taxonomy" id="2932183"/>
    <lineage>
        <taxon>Bacteria</taxon>
        <taxon>Bacillati</taxon>
        <taxon>Bacillota</taxon>
        <taxon>Bacilli</taxon>
        <taxon>Lactobacillales</taxon>
        <taxon>Lactobacillaceae</taxon>
        <taxon>Xylocopilactobacillus</taxon>
    </lineage>
</organism>
<dbReference type="Proteomes" id="UP001321804">
    <property type="component" value="Chromosome"/>
</dbReference>
<dbReference type="SMART" id="SM00382">
    <property type="entry name" value="AAA"/>
    <property type="match status" value="1"/>
</dbReference>
<dbReference type="SUPFAM" id="SSF52540">
    <property type="entry name" value="P-loop containing nucleoside triphosphate hydrolases"/>
    <property type="match status" value="1"/>
</dbReference>
<accession>A0AAU9CZG1</accession>
<dbReference type="InterPro" id="IPR003593">
    <property type="entry name" value="AAA+_ATPase"/>
</dbReference>
<dbReference type="RefSeq" id="WP_317697122.1">
    <property type="nucleotide sequence ID" value="NZ_AP026801.1"/>
</dbReference>
<dbReference type="InterPro" id="IPR003439">
    <property type="entry name" value="ABC_transporter-like_ATP-bd"/>
</dbReference>
<reference evidence="6 7" key="1">
    <citation type="journal article" date="2023" name="Microbiol. Spectr.">
        <title>Symbiosis of Carpenter Bees with Uncharacterized Lactic Acid Bacteria Showing NAD Auxotrophy.</title>
        <authorList>
            <person name="Kawasaki S."/>
            <person name="Ozawa K."/>
            <person name="Mori T."/>
            <person name="Yamamoto A."/>
            <person name="Ito M."/>
            <person name="Ohkuma M."/>
            <person name="Sakamoto M."/>
            <person name="Matsutani M."/>
        </authorList>
    </citation>
    <scope>NUCLEOTIDE SEQUENCE [LARGE SCALE GENOMIC DNA]</scope>
    <source>
        <strain evidence="6 7">KimC2</strain>
    </source>
</reference>
<dbReference type="PANTHER" id="PTHR43335:SF4">
    <property type="entry name" value="ABC TRANSPORTER, ATP-BINDING PROTEIN"/>
    <property type="match status" value="1"/>
</dbReference>
<dbReference type="EMBL" id="AP026801">
    <property type="protein sequence ID" value="BDR55631.1"/>
    <property type="molecule type" value="Genomic_DNA"/>
</dbReference>
<evidence type="ECO:0000313" key="7">
    <source>
        <dbReference type="Proteomes" id="UP001321804"/>
    </source>
</evidence>
<evidence type="ECO:0000259" key="5">
    <source>
        <dbReference type="PROSITE" id="PS50893"/>
    </source>
</evidence>
<dbReference type="GO" id="GO:0016887">
    <property type="term" value="F:ATP hydrolysis activity"/>
    <property type="evidence" value="ECO:0007669"/>
    <property type="project" value="InterPro"/>
</dbReference>
<comment type="similarity">
    <text evidence="1">Belongs to the ABC transporter superfamily.</text>
</comment>
<protein>
    <submittedName>
        <fullName evidence="6">ABC transporter ATP-binding protein</fullName>
    </submittedName>
</protein>
<dbReference type="InterPro" id="IPR017871">
    <property type="entry name" value="ABC_transporter-like_CS"/>
</dbReference>
<dbReference type="Gene3D" id="3.40.50.300">
    <property type="entry name" value="P-loop containing nucleotide triphosphate hydrolases"/>
    <property type="match status" value="1"/>
</dbReference>
<keyword evidence="2" id="KW-0813">Transport</keyword>
<dbReference type="PANTHER" id="PTHR43335">
    <property type="entry name" value="ABC TRANSPORTER, ATP-BINDING PROTEIN"/>
    <property type="match status" value="1"/>
</dbReference>
<dbReference type="InterPro" id="IPR027417">
    <property type="entry name" value="P-loop_NTPase"/>
</dbReference>
<keyword evidence="7" id="KW-1185">Reference proteome</keyword>
<dbReference type="AlphaFoldDB" id="A0AAU9CZG1"/>
<dbReference type="GO" id="GO:0005524">
    <property type="term" value="F:ATP binding"/>
    <property type="evidence" value="ECO:0007669"/>
    <property type="project" value="UniProtKB-KW"/>
</dbReference>
<dbReference type="Pfam" id="PF00005">
    <property type="entry name" value="ABC_tran"/>
    <property type="match status" value="1"/>
</dbReference>
<keyword evidence="4 6" id="KW-0067">ATP-binding</keyword>
<sequence length="315" mass="35054">MENTNYLVEVNNVSKKIHNNQILNDISFKVAPGRILGFLGPNGAGKTTLLRIITGLMHQTSGSVQVCGHDTKKNFEKAAFNIGTIIESPEFYNYMTGLQNLRIFADMSRKDISNEELMQDLANTGLKGAEKKKVKGYSLGMRQRLGVANATMHNPKVLLLDEPMNGLDPQGMKDFRDLMKNFVQQGNSIIISSHILSEIQDVVNDLFIINKGQKIYEGKMSDFLSRTDSVIYVEVGSDVQHAEALLIDKGYHVTNKLNRLEVSINEEDGDQRAEIARILVTNDVPLLGLQLSHSSLEDSFLNTITADNQQKGTNE</sequence>
<evidence type="ECO:0000256" key="2">
    <source>
        <dbReference type="ARBA" id="ARBA00022448"/>
    </source>
</evidence>
<evidence type="ECO:0000313" key="6">
    <source>
        <dbReference type="EMBL" id="BDR55631.1"/>
    </source>
</evidence>
<evidence type="ECO:0000256" key="4">
    <source>
        <dbReference type="ARBA" id="ARBA00022840"/>
    </source>
</evidence>
<proteinExistence type="inferred from homology"/>
<evidence type="ECO:0000256" key="1">
    <source>
        <dbReference type="ARBA" id="ARBA00005417"/>
    </source>
</evidence>